<keyword evidence="1 5" id="KW-0808">Transferase</keyword>
<feature type="binding site" evidence="5">
    <location>
        <begin position="263"/>
        <end position="265"/>
    </location>
    <ligand>
        <name>ATP</name>
        <dbReference type="ChEBI" id="CHEBI:30616"/>
    </ligand>
</feature>
<accession>A0AAW9RFD9</accession>
<feature type="site" description="Transition state stabilizer" evidence="5">
    <location>
        <position position="161"/>
    </location>
</feature>
<keyword evidence="2 5" id="KW-0547">Nucleotide-binding</keyword>
<dbReference type="InterPro" id="IPR000890">
    <property type="entry name" value="Aliphatic_acid_kin_short-chain"/>
</dbReference>
<dbReference type="HAMAP" id="MF_00020">
    <property type="entry name" value="Acetate_kinase"/>
    <property type="match status" value="1"/>
</dbReference>
<comment type="caution">
    <text evidence="5">Lacks conserved residue(s) required for the propagation of feature annotation.</text>
</comment>
<evidence type="ECO:0000256" key="1">
    <source>
        <dbReference type="ARBA" id="ARBA00022679"/>
    </source>
</evidence>
<dbReference type="SUPFAM" id="SSF53067">
    <property type="entry name" value="Actin-like ATPase domain"/>
    <property type="match status" value="2"/>
</dbReference>
<dbReference type="InterPro" id="IPR004372">
    <property type="entry name" value="Ac/propionate_kinase"/>
</dbReference>
<evidence type="ECO:0000256" key="4">
    <source>
        <dbReference type="ARBA" id="ARBA00022840"/>
    </source>
</evidence>
<dbReference type="PIRSF" id="PIRSF000722">
    <property type="entry name" value="Acetate_prop_kin"/>
    <property type="match status" value="1"/>
</dbReference>
<dbReference type="PANTHER" id="PTHR21060">
    <property type="entry name" value="ACETATE KINASE"/>
    <property type="match status" value="1"/>
</dbReference>
<comment type="subunit">
    <text evidence="5">Homodimer.</text>
</comment>
<dbReference type="InterPro" id="IPR043129">
    <property type="entry name" value="ATPase_NBD"/>
</dbReference>
<protein>
    <recommendedName>
        <fullName evidence="5">Acetate kinase</fullName>
        <ecNumber evidence="5">2.7.2.1</ecNumber>
    </recommendedName>
    <alternativeName>
        <fullName evidence="5">Acetokinase</fullName>
    </alternativeName>
</protein>
<dbReference type="PANTHER" id="PTHR21060:SF15">
    <property type="entry name" value="ACETATE KINASE-RELATED"/>
    <property type="match status" value="1"/>
</dbReference>
<dbReference type="EMBL" id="JAZHOG010000010">
    <property type="protein sequence ID" value="MEJ8568837.1"/>
    <property type="molecule type" value="Genomic_DNA"/>
</dbReference>
<organism evidence="7 8">
    <name type="scientific">Elongatibacter sediminis</name>
    <dbReference type="NCBI Taxonomy" id="3119006"/>
    <lineage>
        <taxon>Bacteria</taxon>
        <taxon>Pseudomonadati</taxon>
        <taxon>Pseudomonadota</taxon>
        <taxon>Gammaproteobacteria</taxon>
        <taxon>Chromatiales</taxon>
        <taxon>Wenzhouxiangellaceae</taxon>
        <taxon>Elongatibacter</taxon>
    </lineage>
</organism>
<keyword evidence="4 5" id="KW-0067">ATP-binding</keyword>
<dbReference type="PRINTS" id="PR00471">
    <property type="entry name" value="ACETATEKNASE"/>
</dbReference>
<proteinExistence type="inferred from homology"/>
<feature type="binding site" evidence="5">
    <location>
        <position position="71"/>
    </location>
    <ligand>
        <name>substrate</name>
    </ligand>
</feature>
<dbReference type="Pfam" id="PF00871">
    <property type="entry name" value="Acetate_kinase"/>
    <property type="match status" value="1"/>
</dbReference>
<comment type="function">
    <text evidence="5">Catalyzes the formation of acetyl phosphate from acetate and ATP. Can also catalyze the reverse reaction.</text>
</comment>
<dbReference type="EC" id="2.7.2.1" evidence="5"/>
<dbReference type="AlphaFoldDB" id="A0AAW9RFD9"/>
<comment type="subcellular location">
    <subcellularLocation>
        <location evidence="5">Cytoplasm</location>
    </subcellularLocation>
</comment>
<keyword evidence="5" id="KW-0460">Magnesium</keyword>
<keyword evidence="5" id="KW-0963">Cytoplasm</keyword>
<dbReference type="GO" id="GO:0006083">
    <property type="term" value="P:acetate metabolic process"/>
    <property type="evidence" value="ECO:0007669"/>
    <property type="project" value="TreeGrafter"/>
</dbReference>
<feature type="site" description="Transition state stabilizer" evidence="5">
    <location>
        <position position="221"/>
    </location>
</feature>
<comment type="catalytic activity">
    <reaction evidence="5">
        <text>acetate + ATP = acetyl phosphate + ADP</text>
        <dbReference type="Rhea" id="RHEA:11352"/>
        <dbReference type="ChEBI" id="CHEBI:22191"/>
        <dbReference type="ChEBI" id="CHEBI:30089"/>
        <dbReference type="ChEBI" id="CHEBI:30616"/>
        <dbReference type="ChEBI" id="CHEBI:456216"/>
        <dbReference type="EC" id="2.7.2.1"/>
    </reaction>
</comment>
<evidence type="ECO:0000313" key="7">
    <source>
        <dbReference type="EMBL" id="MEJ8568837.1"/>
    </source>
</evidence>
<dbReference type="GO" id="GO:0005524">
    <property type="term" value="F:ATP binding"/>
    <property type="evidence" value="ECO:0007669"/>
    <property type="project" value="UniProtKB-KW"/>
</dbReference>
<dbReference type="GO" id="GO:0008776">
    <property type="term" value="F:acetate kinase activity"/>
    <property type="evidence" value="ECO:0007669"/>
    <property type="project" value="UniProtKB-UniRule"/>
</dbReference>
<comment type="pathway">
    <text evidence="5">Metabolic intermediate biosynthesis; acetyl-CoA biosynthesis; acetyl-CoA from acetate: step 1/2.</text>
</comment>
<keyword evidence="3 5" id="KW-0418">Kinase</keyword>
<evidence type="ECO:0000256" key="6">
    <source>
        <dbReference type="RuleBase" id="RU003835"/>
    </source>
</evidence>
<evidence type="ECO:0000256" key="3">
    <source>
        <dbReference type="ARBA" id="ARBA00022777"/>
    </source>
</evidence>
<dbReference type="Proteomes" id="UP001359886">
    <property type="component" value="Unassembled WGS sequence"/>
</dbReference>
<dbReference type="RefSeq" id="WP_354696162.1">
    <property type="nucleotide sequence ID" value="NZ_JAZHOG010000010.1"/>
</dbReference>
<gene>
    <name evidence="5" type="primary">ackA</name>
    <name evidence="7" type="ORF">V3330_14480</name>
</gene>
<evidence type="ECO:0000256" key="2">
    <source>
        <dbReference type="ARBA" id="ARBA00022741"/>
    </source>
</evidence>
<dbReference type="NCBIfam" id="TIGR00016">
    <property type="entry name" value="ackA"/>
    <property type="match status" value="1"/>
</dbReference>
<keyword evidence="5" id="KW-0479">Metal-binding</keyword>
<keyword evidence="8" id="KW-1185">Reference proteome</keyword>
<feature type="active site" description="Proton donor/acceptor" evidence="5">
    <location>
        <position position="129"/>
    </location>
</feature>
<dbReference type="GO" id="GO:0005737">
    <property type="term" value="C:cytoplasm"/>
    <property type="evidence" value="ECO:0007669"/>
    <property type="project" value="UniProtKB-SubCell"/>
</dbReference>
<comment type="similarity">
    <text evidence="5 6">Belongs to the acetokinase family.</text>
</comment>
<comment type="cofactor">
    <cofactor evidence="5">
        <name>Mg(2+)</name>
        <dbReference type="ChEBI" id="CHEBI:18420"/>
    </cofactor>
    <cofactor evidence="5">
        <name>Mn(2+)</name>
        <dbReference type="ChEBI" id="CHEBI:29035"/>
    </cofactor>
    <text evidence="5">Mg(2+). Can also accept Mn(2+).</text>
</comment>
<dbReference type="GO" id="GO:0006085">
    <property type="term" value="P:acetyl-CoA biosynthetic process"/>
    <property type="evidence" value="ECO:0007669"/>
    <property type="project" value="UniProtKB-UniRule"/>
</dbReference>
<evidence type="ECO:0000313" key="8">
    <source>
        <dbReference type="Proteomes" id="UP001359886"/>
    </source>
</evidence>
<reference evidence="7 8" key="1">
    <citation type="submission" date="2024-02" db="EMBL/GenBank/DDBJ databases">
        <title>A novel Wenzhouxiangellaceae bacterium, isolated from coastal sediments.</title>
        <authorList>
            <person name="Du Z.-J."/>
            <person name="Ye Y.-Q."/>
            <person name="Zhang X.-Y."/>
        </authorList>
    </citation>
    <scope>NUCLEOTIDE SEQUENCE [LARGE SCALE GENOMIC DNA]</scope>
    <source>
        <strain evidence="7 8">CH-27</strain>
    </source>
</reference>
<dbReference type="GO" id="GO:0000287">
    <property type="term" value="F:magnesium ion binding"/>
    <property type="evidence" value="ECO:0007669"/>
    <property type="project" value="UniProtKB-UniRule"/>
</dbReference>
<evidence type="ECO:0000256" key="5">
    <source>
        <dbReference type="HAMAP-Rule" id="MF_00020"/>
    </source>
</evidence>
<feature type="binding site" evidence="5">
    <location>
        <begin position="308"/>
        <end position="312"/>
    </location>
    <ligand>
        <name>ATP</name>
        <dbReference type="ChEBI" id="CHEBI:30616"/>
    </ligand>
</feature>
<dbReference type="Gene3D" id="3.30.420.40">
    <property type="match status" value="2"/>
</dbReference>
<feature type="binding site" evidence="5">
    <location>
        <position position="363"/>
    </location>
    <ligand>
        <name>Mg(2+)</name>
        <dbReference type="ChEBI" id="CHEBI:18420"/>
    </ligand>
</feature>
<sequence length="381" mass="40891">MSSSNSLRGADSVLTVNAGSSSLRLVFWSLAKQAEPLAAVNLSPAPDARSKVFSKFLDSEDLARPRLVIHRIVHGGTTLTSPTLLDESVLAEIKRLSSIAPLHNKAALKWVQAARQAFGSDLLQGACFDTSFYANLPEAAARYALPTALARRHGLRRYGFHGLAHQSMLEQWQFHCEPCAERKVISLQLGSGCSVTASSRGQPLETSMGFSPLEGLIMATRCGNVDPAAVLHLLDQTGMTTTQLGEILNRESGLLGVSGETSDMRVLLATDSAASRLAVDMFCHRIRHYIGAYLAVLGGAQAIVIGGGIGENSPIIRQRILEGFEWAGIRIDQRLNDSVVPVAPTPVHTGDSRVQIWVIPPNEAAVMADQAESLLQAGRNI</sequence>
<name>A0AAW9RFD9_9GAMM</name>
<comment type="caution">
    <text evidence="7">The sequence shown here is derived from an EMBL/GenBank/DDBJ whole genome shotgun (WGS) entry which is preliminary data.</text>
</comment>